<dbReference type="EMBL" id="JH167154">
    <property type="protein sequence ID" value="EHB01035.1"/>
    <property type="molecule type" value="Genomic_DNA"/>
</dbReference>
<protein>
    <submittedName>
        <fullName evidence="1">Uncharacterized protein</fullName>
    </submittedName>
</protein>
<dbReference type="AlphaFoldDB" id="G5AVH4"/>
<evidence type="ECO:0000313" key="2">
    <source>
        <dbReference type="Proteomes" id="UP000006813"/>
    </source>
</evidence>
<sequence>MESPVSSGQDWCNSKQNWYEIGPTDLLERKGSLTLRSHHKKYSKPVLVYSCVADDLLLYKGIVVEEGTEKNVRLSEEKVRLWTPKLKAQDLLQHQQYY</sequence>
<accession>G5AVH4</accession>
<dbReference type="InterPro" id="IPR027905">
    <property type="entry name" value="CFAP95"/>
</dbReference>
<dbReference type="PANTHER" id="PTHR35069">
    <property type="entry name" value="PROTEIN C9ORF135"/>
    <property type="match status" value="1"/>
</dbReference>
<reference evidence="1 2" key="1">
    <citation type="journal article" date="2011" name="Nature">
        <title>Genome sequencing reveals insights into physiology and longevity of the naked mole rat.</title>
        <authorList>
            <person name="Kim E.B."/>
            <person name="Fang X."/>
            <person name="Fushan A.A."/>
            <person name="Huang Z."/>
            <person name="Lobanov A.V."/>
            <person name="Han L."/>
            <person name="Marino S.M."/>
            <person name="Sun X."/>
            <person name="Turanov A.A."/>
            <person name="Yang P."/>
            <person name="Yim S.H."/>
            <person name="Zhao X."/>
            <person name="Kasaikina M.V."/>
            <person name="Stoletzki N."/>
            <person name="Peng C."/>
            <person name="Polak P."/>
            <person name="Xiong Z."/>
            <person name="Kiezun A."/>
            <person name="Zhu Y."/>
            <person name="Chen Y."/>
            <person name="Kryukov G.V."/>
            <person name="Zhang Q."/>
            <person name="Peshkin L."/>
            <person name="Yang L."/>
            <person name="Bronson R.T."/>
            <person name="Buffenstein R."/>
            <person name="Wang B."/>
            <person name="Han C."/>
            <person name="Li Q."/>
            <person name="Chen L."/>
            <person name="Zhao W."/>
            <person name="Sunyaev S.R."/>
            <person name="Park T.J."/>
            <person name="Zhang G."/>
            <person name="Wang J."/>
            <person name="Gladyshev V.N."/>
        </authorList>
    </citation>
    <scope>NUCLEOTIDE SEQUENCE [LARGE SCALE GENOMIC DNA]</scope>
</reference>
<name>G5AVH4_HETGA</name>
<dbReference type="Proteomes" id="UP000006813">
    <property type="component" value="Unassembled WGS sequence"/>
</dbReference>
<dbReference type="InParanoid" id="G5AVH4"/>
<organism evidence="1 2">
    <name type="scientific">Heterocephalus glaber</name>
    <name type="common">Naked mole rat</name>
    <dbReference type="NCBI Taxonomy" id="10181"/>
    <lineage>
        <taxon>Eukaryota</taxon>
        <taxon>Metazoa</taxon>
        <taxon>Chordata</taxon>
        <taxon>Craniata</taxon>
        <taxon>Vertebrata</taxon>
        <taxon>Euteleostomi</taxon>
        <taxon>Mammalia</taxon>
        <taxon>Eutheria</taxon>
        <taxon>Euarchontoglires</taxon>
        <taxon>Glires</taxon>
        <taxon>Rodentia</taxon>
        <taxon>Hystricomorpha</taxon>
        <taxon>Bathyergidae</taxon>
        <taxon>Heterocephalus</taxon>
    </lineage>
</organism>
<dbReference type="GO" id="GO:0005886">
    <property type="term" value="C:plasma membrane"/>
    <property type="evidence" value="ECO:0007669"/>
    <property type="project" value="TreeGrafter"/>
</dbReference>
<dbReference type="Pfam" id="PF15139">
    <property type="entry name" value="CFAP95"/>
    <property type="match status" value="1"/>
</dbReference>
<dbReference type="STRING" id="10181.G5AVH4"/>
<gene>
    <name evidence="1" type="ORF">GW7_17406</name>
</gene>
<dbReference type="PANTHER" id="PTHR35069:SF1">
    <property type="entry name" value="CILIA- AND FLAGELLA-ASSOCIATED PROTEIN 95"/>
    <property type="match status" value="1"/>
</dbReference>
<evidence type="ECO:0000313" key="1">
    <source>
        <dbReference type="EMBL" id="EHB01035.1"/>
    </source>
</evidence>
<proteinExistence type="predicted"/>